<dbReference type="PANTHER" id="PTHR47506">
    <property type="entry name" value="TRANSCRIPTIONAL REGULATORY PROTEIN"/>
    <property type="match status" value="1"/>
</dbReference>
<accession>A0A1I5SRZ8</accession>
<dbReference type="GeneID" id="35870475"/>
<keyword evidence="2 4" id="KW-0238">DNA-binding</keyword>
<dbReference type="InterPro" id="IPR001647">
    <property type="entry name" value="HTH_TetR"/>
</dbReference>
<dbReference type="SUPFAM" id="SSF46689">
    <property type="entry name" value="Homeodomain-like"/>
    <property type="match status" value="1"/>
</dbReference>
<dbReference type="Gene3D" id="1.10.10.60">
    <property type="entry name" value="Homeodomain-like"/>
    <property type="match status" value="1"/>
</dbReference>
<dbReference type="RefSeq" id="WP_074927520.1">
    <property type="nucleotide sequence ID" value="NZ_FOWR01000022.1"/>
</dbReference>
<dbReference type="EMBL" id="FOWR01000022">
    <property type="protein sequence ID" value="SFP73287.1"/>
    <property type="molecule type" value="Genomic_DNA"/>
</dbReference>
<dbReference type="GO" id="GO:0003677">
    <property type="term" value="F:DNA binding"/>
    <property type="evidence" value="ECO:0007669"/>
    <property type="project" value="UniProtKB-UniRule"/>
</dbReference>
<dbReference type="InterPro" id="IPR009057">
    <property type="entry name" value="Homeodomain-like_sf"/>
</dbReference>
<dbReference type="PROSITE" id="PS50977">
    <property type="entry name" value="HTH_TETR_2"/>
    <property type="match status" value="1"/>
</dbReference>
<feature type="domain" description="HTH tetR-type" evidence="5">
    <location>
        <begin position="9"/>
        <end position="69"/>
    </location>
</feature>
<evidence type="ECO:0000313" key="6">
    <source>
        <dbReference type="EMBL" id="SFP73287.1"/>
    </source>
</evidence>
<evidence type="ECO:0000259" key="5">
    <source>
        <dbReference type="PROSITE" id="PS50977"/>
    </source>
</evidence>
<gene>
    <name evidence="6" type="ORF">SAMN03084138_02980</name>
</gene>
<dbReference type="Gene3D" id="1.10.357.10">
    <property type="entry name" value="Tetracycline Repressor, domain 2"/>
    <property type="match status" value="1"/>
</dbReference>
<evidence type="ECO:0000256" key="1">
    <source>
        <dbReference type="ARBA" id="ARBA00023015"/>
    </source>
</evidence>
<dbReference type="AlphaFoldDB" id="A0A1I5SRZ8"/>
<proteinExistence type="predicted"/>
<evidence type="ECO:0000256" key="3">
    <source>
        <dbReference type="ARBA" id="ARBA00023163"/>
    </source>
</evidence>
<name>A0A1I5SRZ8_9GAMM</name>
<dbReference type="Proteomes" id="UP000182692">
    <property type="component" value="Unassembled WGS sequence"/>
</dbReference>
<dbReference type="InterPro" id="IPR036271">
    <property type="entry name" value="Tet_transcr_reg_TetR-rel_C_sf"/>
</dbReference>
<feature type="DNA-binding region" description="H-T-H motif" evidence="4">
    <location>
        <begin position="32"/>
        <end position="51"/>
    </location>
</feature>
<evidence type="ECO:0000256" key="4">
    <source>
        <dbReference type="PROSITE-ProRule" id="PRU00335"/>
    </source>
</evidence>
<sequence length="188" mass="20809">MPWPESRKLETRRKILKSAVRLFAKRGFNNVSLGDVMKDVKLTHGAFYAHFNSKQELYKEAVYSATEYSPLAGIIRESEGALNVETIVKTYLCDDHVEHKISPCPLAAFATDTSNQNAETKEAYTLVFQGMIDILETKTDGRITDRQSALSMAALLIGGVVVSRALNDKETISELLAACISKAPQLLK</sequence>
<dbReference type="InterPro" id="IPR023772">
    <property type="entry name" value="DNA-bd_HTH_TetR-type_CS"/>
</dbReference>
<evidence type="ECO:0000256" key="2">
    <source>
        <dbReference type="ARBA" id="ARBA00023125"/>
    </source>
</evidence>
<keyword evidence="3" id="KW-0804">Transcription</keyword>
<dbReference type="PRINTS" id="PR00455">
    <property type="entry name" value="HTHTETR"/>
</dbReference>
<keyword evidence="1" id="KW-0805">Transcription regulation</keyword>
<dbReference type="PANTHER" id="PTHR47506:SF7">
    <property type="entry name" value="TRANSCRIPTIONAL REGULATORY PROTEIN"/>
    <property type="match status" value="1"/>
</dbReference>
<dbReference type="Pfam" id="PF00440">
    <property type="entry name" value="TetR_N"/>
    <property type="match status" value="1"/>
</dbReference>
<organism evidence="6 7">
    <name type="scientific">Enterovibrio norvegicus DSM 15893</name>
    <dbReference type="NCBI Taxonomy" id="1121869"/>
    <lineage>
        <taxon>Bacteria</taxon>
        <taxon>Pseudomonadati</taxon>
        <taxon>Pseudomonadota</taxon>
        <taxon>Gammaproteobacteria</taxon>
        <taxon>Vibrionales</taxon>
        <taxon>Vibrionaceae</taxon>
        <taxon>Enterovibrio</taxon>
    </lineage>
</organism>
<dbReference type="SUPFAM" id="SSF48498">
    <property type="entry name" value="Tetracyclin repressor-like, C-terminal domain"/>
    <property type="match status" value="1"/>
</dbReference>
<reference evidence="6 7" key="1">
    <citation type="submission" date="2016-10" db="EMBL/GenBank/DDBJ databases">
        <authorList>
            <person name="de Groot N.N."/>
        </authorList>
    </citation>
    <scope>NUCLEOTIDE SEQUENCE [LARGE SCALE GENOMIC DNA]</scope>
    <source>
        <strain evidence="6 7">DSM 15893</strain>
    </source>
</reference>
<dbReference type="OrthoDB" id="4541465at2"/>
<dbReference type="PROSITE" id="PS01081">
    <property type="entry name" value="HTH_TETR_1"/>
    <property type="match status" value="1"/>
</dbReference>
<protein>
    <submittedName>
        <fullName evidence="6">Transcriptional regulator, TetR family</fullName>
    </submittedName>
</protein>
<dbReference type="STRING" id="1121869.SAMN03084138_02980"/>
<evidence type="ECO:0000313" key="7">
    <source>
        <dbReference type="Proteomes" id="UP000182692"/>
    </source>
</evidence>